<evidence type="ECO:0000256" key="4">
    <source>
        <dbReference type="ARBA" id="ARBA00012903"/>
    </source>
</evidence>
<evidence type="ECO:0000259" key="12">
    <source>
        <dbReference type="PROSITE" id="PS50056"/>
    </source>
</evidence>
<evidence type="ECO:0000256" key="2">
    <source>
        <dbReference type="ARBA" id="ARBA00004496"/>
    </source>
</evidence>
<evidence type="ECO:0000256" key="6">
    <source>
        <dbReference type="ARBA" id="ARBA00022801"/>
    </source>
</evidence>
<dbReference type="InterPro" id="IPR003595">
    <property type="entry name" value="Tyr_Pase_cat"/>
</dbReference>
<keyword evidence="7" id="KW-0443">Lipid metabolism</keyword>
<evidence type="ECO:0000256" key="3">
    <source>
        <dbReference type="ARBA" id="ARBA00007471"/>
    </source>
</evidence>
<evidence type="ECO:0000313" key="14">
    <source>
        <dbReference type="RefSeq" id="XP_042603850.1"/>
    </source>
</evidence>
<protein>
    <recommendedName>
        <fullName evidence="4">phosphatidylinositol-3,5-bisphosphate 3-phosphatase</fullName>
        <ecNumber evidence="4">3.1.3.95</ecNumber>
    </recommendedName>
</protein>
<dbReference type="RefSeq" id="XP_042603850.1">
    <property type="nucleotide sequence ID" value="XM_042747916.1"/>
</dbReference>
<feature type="binding site" evidence="10">
    <location>
        <begin position="319"/>
        <end position="322"/>
    </location>
    <ligand>
        <name>substrate</name>
    </ligand>
</feature>
<dbReference type="GeneID" id="109096490"/>
<evidence type="ECO:0000256" key="10">
    <source>
        <dbReference type="PIRSR" id="PIRSR630564-2"/>
    </source>
</evidence>
<evidence type="ECO:0000256" key="1">
    <source>
        <dbReference type="ARBA" id="ARBA00004184"/>
    </source>
</evidence>
<dbReference type="Proteomes" id="UP001155660">
    <property type="component" value="Chromosome B21"/>
</dbReference>
<evidence type="ECO:0000256" key="8">
    <source>
        <dbReference type="ARBA" id="ARBA00023136"/>
    </source>
</evidence>
<evidence type="ECO:0000256" key="5">
    <source>
        <dbReference type="ARBA" id="ARBA00022490"/>
    </source>
</evidence>
<dbReference type="PROSITE" id="PS00383">
    <property type="entry name" value="TYR_PHOSPHATASE_1"/>
    <property type="match status" value="1"/>
</dbReference>
<organism evidence="14">
    <name type="scientific">Cyprinus carpio</name>
    <name type="common">Common carp</name>
    <dbReference type="NCBI Taxonomy" id="7962"/>
    <lineage>
        <taxon>Eukaryota</taxon>
        <taxon>Metazoa</taxon>
        <taxon>Chordata</taxon>
        <taxon>Craniata</taxon>
        <taxon>Vertebrata</taxon>
        <taxon>Euteleostomi</taxon>
        <taxon>Actinopterygii</taxon>
        <taxon>Neopterygii</taxon>
        <taxon>Teleostei</taxon>
        <taxon>Ostariophysi</taxon>
        <taxon>Cypriniformes</taxon>
        <taxon>Cyprinidae</taxon>
        <taxon>Cyprininae</taxon>
        <taxon>Cyprinus</taxon>
    </lineage>
</organism>
<feature type="compositionally biased region" description="Polar residues" evidence="11">
    <location>
        <begin position="1"/>
        <end position="17"/>
    </location>
</feature>
<dbReference type="KEGG" id="ccar:109096490"/>
<dbReference type="InterPro" id="IPR010569">
    <property type="entry name" value="Myotubularin-like_Pase_dom"/>
</dbReference>
<sequence>MDKRPTSAQSNAESPDSPTGAHVEWCKQLIAATMSSQISGPISSEMISRDYKTLREGNKQAQMEEAQRVPGETIKAIVKDVMYICPFSGVVRGTLTITDYKLFFKSLTRDPPFVLDVNLGAISRLESVAVQSHGENTQGLEIVCKDLRNPRFAYKKEGQSNLEVFETLSKYAFPLSHNLPLFAFKYRETFPEDGWKIYDPVAEYKRQGLPNESWIISKVNSSYELCETYPALLVLPSNVTEDELKRVAAFRAKRRLPVLSWIHPESQAAIVRCGQPQVGPSDRRCREDERYLQTILDANAQSHKLCIFDARQSTVADTNKAKDGGYENESLYINVELNFLEIPNIHVMRESLRKLKEVVYPAIDQQRWFSSVDSTHWLEYIRLLLAGAVRIADRLESGKTSVVVHCSDGWDRTAQLTSLAMLMLDAHYRSLRGFQVLLEKEWLSFGHRFASRVGHGDGNHANSERSPLFVQFIDCVWQMTRQFPSAFEFNELFLITVLDHLYSCLFGTFLYNSEQERVSKEVYSKTVSLWSYVNSQLEEFTNPLYVNYEHHVLYPVASLRHLELWVSYYVRWNPRMRPQVPVHQSLKELLVLKSELQKRVDELKRDAASSHSLSSSSEHEGMPMQTTV</sequence>
<accession>A0A9R0AMW3</accession>
<feature type="region of interest" description="Disordered" evidence="11">
    <location>
        <begin position="1"/>
        <end position="20"/>
    </location>
</feature>
<dbReference type="GO" id="GO:0016020">
    <property type="term" value="C:membrane"/>
    <property type="evidence" value="ECO:0007669"/>
    <property type="project" value="TreeGrafter"/>
</dbReference>
<dbReference type="GO" id="GO:0052629">
    <property type="term" value="F:phosphatidylinositol-3,5-bisphosphate 3-phosphatase activity"/>
    <property type="evidence" value="ECO:0007669"/>
    <property type="project" value="UniProtKB-EC"/>
</dbReference>
<feature type="domain" description="Myotubularin phosphatase" evidence="13">
    <location>
        <begin position="194"/>
        <end position="569"/>
    </location>
</feature>
<keyword evidence="6" id="KW-0378">Hydrolase</keyword>
<dbReference type="GO" id="GO:0046856">
    <property type="term" value="P:phosphatidylinositol dephosphorylation"/>
    <property type="evidence" value="ECO:0007669"/>
    <property type="project" value="TreeGrafter"/>
</dbReference>
<dbReference type="InterPro" id="IPR016130">
    <property type="entry name" value="Tyr_Pase_AS"/>
</dbReference>
<dbReference type="GO" id="GO:0004438">
    <property type="term" value="F:phosphatidylinositol-3-phosphate phosphatase activity"/>
    <property type="evidence" value="ECO:0007669"/>
    <property type="project" value="TreeGrafter"/>
</dbReference>
<evidence type="ECO:0000256" key="9">
    <source>
        <dbReference type="PIRSR" id="PIRSR630564-1"/>
    </source>
</evidence>
<dbReference type="OrthoDB" id="271628at2759"/>
<dbReference type="PROSITE" id="PS51339">
    <property type="entry name" value="PPASE_MYOTUBULARIN"/>
    <property type="match status" value="1"/>
</dbReference>
<dbReference type="InterPro" id="IPR030564">
    <property type="entry name" value="Myotubularin"/>
</dbReference>
<dbReference type="GO" id="GO:0012505">
    <property type="term" value="C:endomembrane system"/>
    <property type="evidence" value="ECO:0007669"/>
    <property type="project" value="UniProtKB-SubCell"/>
</dbReference>
<evidence type="ECO:0000256" key="11">
    <source>
        <dbReference type="SAM" id="MobiDB-lite"/>
    </source>
</evidence>
<feature type="binding site" evidence="10">
    <location>
        <begin position="406"/>
        <end position="412"/>
    </location>
    <ligand>
        <name>substrate</name>
    </ligand>
</feature>
<dbReference type="Pfam" id="PF06602">
    <property type="entry name" value="Myotub-related"/>
    <property type="match status" value="1"/>
</dbReference>
<dbReference type="FunFam" id="2.30.29.30:FF:000038">
    <property type="entry name" value="Myotubularin 1, isoform CRA_a"/>
    <property type="match status" value="1"/>
</dbReference>
<evidence type="ECO:0000256" key="7">
    <source>
        <dbReference type="ARBA" id="ARBA00023098"/>
    </source>
</evidence>
<dbReference type="InterPro" id="IPR000387">
    <property type="entry name" value="Tyr_Pase_dom"/>
</dbReference>
<dbReference type="PANTHER" id="PTHR10807">
    <property type="entry name" value="MYOTUBULARIN-RELATED"/>
    <property type="match status" value="1"/>
</dbReference>
<feature type="binding site" evidence="10">
    <location>
        <begin position="344"/>
        <end position="345"/>
    </location>
    <ligand>
        <name>substrate</name>
    </ligand>
</feature>
<gene>
    <name evidence="14" type="primary">LOC109096490</name>
</gene>
<keyword evidence="5" id="KW-0963">Cytoplasm</keyword>
<feature type="active site" description="Phosphocysteine intermediate" evidence="9">
    <location>
        <position position="406"/>
    </location>
</feature>
<dbReference type="AlphaFoldDB" id="A0A9R0AMW3"/>
<comment type="similarity">
    <text evidence="3">Belongs to the protein-tyrosine phosphatase family. Non-receptor class myotubularin subfamily.</text>
</comment>
<dbReference type="PROSITE" id="PS50056">
    <property type="entry name" value="TYR_PHOSPHATASE_2"/>
    <property type="match status" value="1"/>
</dbReference>
<comment type="subcellular location">
    <subcellularLocation>
        <location evidence="2">Cytoplasm</location>
    </subcellularLocation>
    <subcellularLocation>
        <location evidence="1">Endomembrane system</location>
        <topology evidence="1">Peripheral membrane protein</topology>
    </subcellularLocation>
</comment>
<dbReference type="GO" id="GO:0005737">
    <property type="term" value="C:cytoplasm"/>
    <property type="evidence" value="ECO:0007669"/>
    <property type="project" value="UniProtKB-SubCell"/>
</dbReference>
<dbReference type="SMART" id="SM00568">
    <property type="entry name" value="GRAM"/>
    <property type="match status" value="1"/>
</dbReference>
<evidence type="ECO:0000259" key="13">
    <source>
        <dbReference type="PROSITE" id="PS51339"/>
    </source>
</evidence>
<feature type="domain" description="Tyrosine specific protein phosphatases" evidence="12">
    <location>
        <begin position="375"/>
        <end position="422"/>
    </location>
</feature>
<dbReference type="PANTHER" id="PTHR10807:SF40">
    <property type="entry name" value="MYOTUBULARIN-RELATED PROTEIN 1"/>
    <property type="match status" value="1"/>
</dbReference>
<feature type="region of interest" description="Disordered" evidence="11">
    <location>
        <begin position="606"/>
        <end position="628"/>
    </location>
</feature>
<dbReference type="InterPro" id="IPR004182">
    <property type="entry name" value="GRAM"/>
</dbReference>
<dbReference type="EC" id="3.1.3.95" evidence="4"/>
<keyword evidence="8" id="KW-0472">Membrane</keyword>
<proteinExistence type="inferred from homology"/>
<dbReference type="Pfam" id="PF02893">
    <property type="entry name" value="GRAM"/>
    <property type="match status" value="1"/>
</dbReference>
<name>A0A9R0AMW3_CYPCA</name>
<dbReference type="SMART" id="SM00404">
    <property type="entry name" value="PTPc_motif"/>
    <property type="match status" value="1"/>
</dbReference>
<reference evidence="14" key="1">
    <citation type="submission" date="2025-08" db="UniProtKB">
        <authorList>
            <consortium name="RefSeq"/>
        </authorList>
    </citation>
    <scope>IDENTIFICATION</scope>
    <source>
        <tissue evidence="14">Muscle</tissue>
    </source>
</reference>